<sequence>MELLSSINGKRKRMTTTTTTPAAKKKKKPTTTPIPTLADDHLILNIIARVSRLYYPSLSLVCKNFRSLLNSPELYKTRSRLGRTESCPYVCFRAHTGFTWFTLCRKPDQTLTNQKSKSGYALVKVPIPHSPDAFFSNLVAVGSDIYIIGVSESKFKASSSTVSVLDCTTHTWREAPRDGWE</sequence>
<protein>
    <submittedName>
        <fullName evidence="5">F-box/kelch-repeat protein At3g08810-like</fullName>
    </submittedName>
</protein>
<reference evidence="4" key="1">
    <citation type="journal article" date="2014" name="Nat. Commun.">
        <title>The emerging biofuel crop Camelina sativa retains a highly undifferentiated hexaploid genome structure.</title>
        <authorList>
            <person name="Kagale S."/>
            <person name="Koh C."/>
            <person name="Nixon J."/>
            <person name="Bollina V."/>
            <person name="Clarke W.E."/>
            <person name="Tuteja R."/>
            <person name="Spillane C."/>
            <person name="Robinson S.J."/>
            <person name="Links M.G."/>
            <person name="Clarke C."/>
            <person name="Higgins E.E."/>
            <person name="Huebert T."/>
            <person name="Sharpe A.G."/>
            <person name="Parkin I.A."/>
        </authorList>
    </citation>
    <scope>NUCLEOTIDE SEQUENCE [LARGE SCALE GENOMIC DNA]</scope>
    <source>
        <strain evidence="4">cv. DH55</strain>
    </source>
</reference>
<name>A0ABM1QLY1_CAMSA</name>
<dbReference type="GeneID" id="104728526"/>
<dbReference type="Proteomes" id="UP000694864">
    <property type="component" value="Chromosome 11"/>
</dbReference>
<organism evidence="4 5">
    <name type="scientific">Camelina sativa</name>
    <name type="common">False flax</name>
    <name type="synonym">Myagrum sativum</name>
    <dbReference type="NCBI Taxonomy" id="90675"/>
    <lineage>
        <taxon>Eukaryota</taxon>
        <taxon>Viridiplantae</taxon>
        <taxon>Streptophyta</taxon>
        <taxon>Embryophyta</taxon>
        <taxon>Tracheophyta</taxon>
        <taxon>Spermatophyta</taxon>
        <taxon>Magnoliopsida</taxon>
        <taxon>eudicotyledons</taxon>
        <taxon>Gunneridae</taxon>
        <taxon>Pentapetalae</taxon>
        <taxon>rosids</taxon>
        <taxon>malvids</taxon>
        <taxon>Brassicales</taxon>
        <taxon>Brassicaceae</taxon>
        <taxon>Camelineae</taxon>
        <taxon>Camelina</taxon>
    </lineage>
</organism>
<dbReference type="InterPro" id="IPR050354">
    <property type="entry name" value="F-box/kelch-repeat_ARATH"/>
</dbReference>
<keyword evidence="4" id="KW-1185">Reference proteome</keyword>
<dbReference type="Pfam" id="PF00646">
    <property type="entry name" value="F-box"/>
    <property type="match status" value="1"/>
</dbReference>
<dbReference type="PANTHER" id="PTHR24414">
    <property type="entry name" value="F-BOX/KELCH-REPEAT PROTEIN SKIP4"/>
    <property type="match status" value="1"/>
</dbReference>
<dbReference type="CDD" id="cd22152">
    <property type="entry name" value="F-box_AtAFR-like"/>
    <property type="match status" value="1"/>
</dbReference>
<evidence type="ECO:0000259" key="2">
    <source>
        <dbReference type="Pfam" id="PF00646"/>
    </source>
</evidence>
<dbReference type="Pfam" id="PF25210">
    <property type="entry name" value="Kelch_FKB95"/>
    <property type="match status" value="1"/>
</dbReference>
<evidence type="ECO:0000259" key="3">
    <source>
        <dbReference type="Pfam" id="PF25210"/>
    </source>
</evidence>
<feature type="region of interest" description="Disordered" evidence="1">
    <location>
        <begin position="1"/>
        <end position="32"/>
    </location>
</feature>
<evidence type="ECO:0000313" key="4">
    <source>
        <dbReference type="Proteomes" id="UP000694864"/>
    </source>
</evidence>
<evidence type="ECO:0000313" key="5">
    <source>
        <dbReference type="RefSeq" id="XP_019087769.1"/>
    </source>
</evidence>
<dbReference type="PANTHER" id="PTHR24414:SF148">
    <property type="entry name" value="F-BOX DOMAIN-CONTAINING PROTEIN"/>
    <property type="match status" value="1"/>
</dbReference>
<dbReference type="SUPFAM" id="SSF117281">
    <property type="entry name" value="Kelch motif"/>
    <property type="match status" value="1"/>
</dbReference>
<feature type="domain" description="FKB95-like N-terminal Kelch" evidence="3">
    <location>
        <begin position="100"/>
        <end position="177"/>
    </location>
</feature>
<proteinExistence type="predicted"/>
<dbReference type="InterPro" id="IPR057499">
    <property type="entry name" value="Kelch_FKB95"/>
</dbReference>
<dbReference type="SUPFAM" id="SSF81383">
    <property type="entry name" value="F-box domain"/>
    <property type="match status" value="1"/>
</dbReference>
<evidence type="ECO:0000256" key="1">
    <source>
        <dbReference type="SAM" id="MobiDB-lite"/>
    </source>
</evidence>
<dbReference type="InterPro" id="IPR015915">
    <property type="entry name" value="Kelch-typ_b-propeller"/>
</dbReference>
<reference evidence="5" key="2">
    <citation type="submission" date="2025-08" db="UniProtKB">
        <authorList>
            <consortium name="RefSeq"/>
        </authorList>
    </citation>
    <scope>IDENTIFICATION</scope>
    <source>
        <tissue evidence="5">Leaf</tissue>
    </source>
</reference>
<feature type="domain" description="F-box" evidence="2">
    <location>
        <begin position="40"/>
        <end position="76"/>
    </location>
</feature>
<dbReference type="InterPro" id="IPR036047">
    <property type="entry name" value="F-box-like_dom_sf"/>
</dbReference>
<dbReference type="InterPro" id="IPR001810">
    <property type="entry name" value="F-box_dom"/>
</dbReference>
<dbReference type="RefSeq" id="XP_019087769.1">
    <property type="nucleotide sequence ID" value="XM_019232224.1"/>
</dbReference>
<accession>A0ABM1QLY1</accession>
<gene>
    <name evidence="5" type="primary">LOC104728526</name>
</gene>